<keyword evidence="4" id="KW-1133">Transmembrane helix</keyword>
<dbReference type="OrthoDB" id="10251809at2759"/>
<reference evidence="5 6" key="1">
    <citation type="submission" date="2013-07" db="EMBL/GenBank/DDBJ databases">
        <authorList>
            <person name="Stoco P.H."/>
            <person name="Wagner G."/>
            <person name="Gerber A."/>
            <person name="Zaha A."/>
            <person name="Thompson C."/>
            <person name="Bartholomeu D.C."/>
            <person name="Luckemeyer D.D."/>
            <person name="Bahia D."/>
            <person name="Loreto E."/>
            <person name="Prestes E.B."/>
            <person name="Lima F.M."/>
            <person name="Rodrigues-Luiz G."/>
            <person name="Vallejo G.A."/>
            <person name="Filho J.F."/>
            <person name="Monteiro K.M."/>
            <person name="Tyler K.M."/>
            <person name="de Almeida L.G."/>
            <person name="Ortiz M.F."/>
            <person name="Siervo M.A."/>
            <person name="de Moraes M.H."/>
            <person name="Cunha O.L."/>
            <person name="Mendonca-Neto R."/>
            <person name="Silva R."/>
            <person name="Teixeira S.M."/>
            <person name="Murta S.M."/>
            <person name="Sincero T.C."/>
            <person name="Mendes T.A."/>
            <person name="Urmenyi T.P."/>
            <person name="Silva V.G."/>
            <person name="da Rocha W.D."/>
            <person name="Andersson B."/>
            <person name="Romanha A.J."/>
            <person name="Steindel M."/>
            <person name="de Vasconcelos A.T."/>
            <person name="Grisard E.C."/>
        </authorList>
    </citation>
    <scope>NUCLEOTIDE SEQUENCE [LARGE SCALE GENOMIC DNA]</scope>
    <source>
        <strain evidence="5 6">SC58</strain>
    </source>
</reference>
<proteinExistence type="predicted"/>
<keyword evidence="2" id="KW-0677">Repeat</keyword>
<feature type="compositionally biased region" description="Polar residues" evidence="3">
    <location>
        <begin position="147"/>
        <end position="157"/>
    </location>
</feature>
<organism evidence="5 6">
    <name type="scientific">Trypanosoma rangeli SC58</name>
    <dbReference type="NCBI Taxonomy" id="429131"/>
    <lineage>
        <taxon>Eukaryota</taxon>
        <taxon>Discoba</taxon>
        <taxon>Euglenozoa</taxon>
        <taxon>Kinetoplastea</taxon>
        <taxon>Metakinetoplastina</taxon>
        <taxon>Trypanosomatida</taxon>
        <taxon>Trypanosomatidae</taxon>
        <taxon>Trypanosoma</taxon>
        <taxon>Herpetosoma</taxon>
    </lineage>
</organism>
<dbReference type="InterPro" id="IPR015915">
    <property type="entry name" value="Kelch-typ_b-propeller"/>
</dbReference>
<evidence type="ECO:0000256" key="4">
    <source>
        <dbReference type="SAM" id="Phobius"/>
    </source>
</evidence>
<evidence type="ECO:0000313" key="5">
    <source>
        <dbReference type="EMBL" id="ESL06571.1"/>
    </source>
</evidence>
<evidence type="ECO:0000256" key="2">
    <source>
        <dbReference type="ARBA" id="ARBA00022737"/>
    </source>
</evidence>
<accession>A0A061IXL0</accession>
<feature type="compositionally biased region" description="Basic and acidic residues" evidence="3">
    <location>
        <begin position="170"/>
        <end position="179"/>
    </location>
</feature>
<dbReference type="VEuPathDB" id="TriTrypDB:TRSC58_05753"/>
<evidence type="ECO:0000256" key="3">
    <source>
        <dbReference type="SAM" id="MobiDB-lite"/>
    </source>
</evidence>
<protein>
    <submittedName>
        <fullName evidence="5">Uncharacterized protein</fullName>
    </submittedName>
</protein>
<dbReference type="EMBL" id="AUPL01005753">
    <property type="protein sequence ID" value="ESL06571.1"/>
    <property type="molecule type" value="Genomic_DNA"/>
</dbReference>
<gene>
    <name evidence="5" type="ORF">TRSC58_05753</name>
</gene>
<dbReference type="Proteomes" id="UP000031737">
    <property type="component" value="Unassembled WGS sequence"/>
</dbReference>
<dbReference type="AlphaFoldDB" id="A0A061IXL0"/>
<feature type="region of interest" description="Disordered" evidence="3">
    <location>
        <begin position="146"/>
        <end position="179"/>
    </location>
</feature>
<sequence length="571" mass="60759">MLCFTRMCLRGAVLRWGGVSLSRVLLLLFFFGFPRCVLPPLHGGEGARRMPAKKGKAKDSVEDNAPPGILKAHVEYCDSVNTPARQRMGHLAYVHPRSGLLYVVGGYDAQALPKTIKTSPLEETAEPMPFVEWWDAGTRMWGGCSAPSRQPTPQLGTTKIPPMPVNKMQGDVDKEGGEDELKSVGNVSAASHEPVAPQPPVQLPDGFSWPTLAAAVVHWGPVGGEDRVVSSTDGLSGGTLLPSEATKAVSGTVNDADGNKEKEGSAASALREHPVILFVGGWKGSCRTFHTVVVDMDRGTLWHIRGGMLASSLPSTCLTGSAVHDSVYVFGGNTGGVPGAPPIMRTLDLSSRKWGERTGEDASNGPPLPRSSHVAGVLLDRYIVIHGGRRLSSAPAGPPAKGKKNVQKMSRSIEKLGLEFCSDVAVYDLEKKRWAATAIHVGSLGPPPRYGHAACVLSSTELLFHGGIGVDGNVLSDAWILLLLEKDDANVSIAWVKLTLPEANMVPLPGRCHHALAAAGRRVFITGGVCQEESVGDVCIMDIEPLGKLVVTRTDGRRRTVVPTNVRQTPA</sequence>
<keyword evidence="4" id="KW-0812">Transmembrane</keyword>
<keyword evidence="6" id="KW-1185">Reference proteome</keyword>
<dbReference type="PANTHER" id="PTHR46093">
    <property type="entry name" value="ACYL-COA-BINDING DOMAIN-CONTAINING PROTEIN 5"/>
    <property type="match status" value="1"/>
</dbReference>
<feature type="transmembrane region" description="Helical" evidence="4">
    <location>
        <begin position="12"/>
        <end position="33"/>
    </location>
</feature>
<evidence type="ECO:0000256" key="1">
    <source>
        <dbReference type="ARBA" id="ARBA00022441"/>
    </source>
</evidence>
<keyword evidence="1" id="KW-0880">Kelch repeat</keyword>
<evidence type="ECO:0000313" key="6">
    <source>
        <dbReference type="Proteomes" id="UP000031737"/>
    </source>
</evidence>
<keyword evidence="4" id="KW-0472">Membrane</keyword>
<comment type="caution">
    <text evidence="5">The sequence shown here is derived from an EMBL/GenBank/DDBJ whole genome shotgun (WGS) entry which is preliminary data.</text>
</comment>
<name>A0A061IXL0_TRYRA</name>
<dbReference type="SUPFAM" id="SSF117281">
    <property type="entry name" value="Kelch motif"/>
    <property type="match status" value="1"/>
</dbReference>
<dbReference type="Pfam" id="PF24681">
    <property type="entry name" value="Kelch_KLHDC2_KLHL20_DRC7"/>
    <property type="match status" value="1"/>
</dbReference>
<dbReference type="Gene3D" id="2.120.10.80">
    <property type="entry name" value="Kelch-type beta propeller"/>
    <property type="match status" value="1"/>
</dbReference>
<dbReference type="PANTHER" id="PTHR46093:SF18">
    <property type="entry name" value="FIBRONECTIN TYPE-III DOMAIN-CONTAINING PROTEIN"/>
    <property type="match status" value="1"/>
</dbReference>